<gene>
    <name evidence="1" type="ORF">PQBR57_0238</name>
</gene>
<geneLocation type="plasmid" evidence="1">
    <name>pQBR57</name>
</geneLocation>
<evidence type="ECO:0000313" key="1">
    <source>
        <dbReference type="EMBL" id="CEK42191.1"/>
    </source>
</evidence>
<name>A0A0G4E4M8_PSEFS</name>
<keyword evidence="1" id="KW-0614">Plasmid</keyword>
<organism evidence="1">
    <name type="scientific">Pseudomonas fluorescens (strain SBW25)</name>
    <dbReference type="NCBI Taxonomy" id="216595"/>
    <lineage>
        <taxon>Bacteria</taxon>
        <taxon>Pseudomonadati</taxon>
        <taxon>Pseudomonadota</taxon>
        <taxon>Gammaproteobacteria</taxon>
        <taxon>Pseudomonadales</taxon>
        <taxon>Pseudomonadaceae</taxon>
        <taxon>Pseudomonas</taxon>
    </lineage>
</organism>
<dbReference type="AlphaFoldDB" id="A0A0G4E4M8"/>
<protein>
    <submittedName>
        <fullName evidence="1">Uncharacterized protein</fullName>
    </submittedName>
</protein>
<dbReference type="EMBL" id="LN713926">
    <property type="protein sequence ID" value="CEK42191.1"/>
    <property type="molecule type" value="Genomic_DNA"/>
</dbReference>
<proteinExistence type="predicted"/>
<sequence>MSAAHLDIGWKLLEPGPGNSSTGICREKYGTAVGCDAA</sequence>
<reference evidence="1" key="2">
    <citation type="submission" date="2015-06" db="EMBL/GenBank/DDBJ databases">
        <title>Environmentally co-occuring mercury resistance plasmids are genetically and phenotypically diverse and confer variable context-dependent fitness effects.</title>
        <authorList>
            <person name="Hall J.P.J."/>
            <person name="Harrison E."/>
            <person name="Lilley A.K."/>
            <person name="Paterson S."/>
            <person name="Spiers A.J."/>
            <person name="Brockhurst M.A."/>
        </authorList>
    </citation>
    <scope>NUCLEOTIDE SEQUENCE [LARGE SCALE GENOMIC DNA]</scope>
    <source>
        <strain evidence="1">SBW25</strain>
        <plasmid evidence="1">pQBR57</plasmid>
    </source>
</reference>
<reference evidence="1" key="1">
    <citation type="submission" date="2014-12" db="EMBL/GenBank/DDBJ databases">
        <authorList>
            <person name="Hall J."/>
        </authorList>
    </citation>
    <scope>NUCLEOTIDE SEQUENCE [LARGE SCALE GENOMIC DNA]</scope>
    <source>
        <strain evidence="1">SBW25</strain>
        <plasmid evidence="1">pQBR57</plasmid>
    </source>
</reference>
<accession>A0A0G4E4M8</accession>